<dbReference type="SUPFAM" id="SSF53474">
    <property type="entry name" value="alpha/beta-Hydrolases"/>
    <property type="match status" value="1"/>
</dbReference>
<gene>
    <name evidence="2" type="ORF">KVT40_006248</name>
</gene>
<dbReference type="Gene3D" id="3.40.50.1820">
    <property type="entry name" value="alpha/beta hydrolase"/>
    <property type="match status" value="1"/>
</dbReference>
<reference evidence="2" key="1">
    <citation type="submission" date="2021-07" db="EMBL/GenBank/DDBJ databases">
        <title>Elsinoe batatas strain:CRI-CJ2 Genome sequencing and assembly.</title>
        <authorList>
            <person name="Huang L."/>
        </authorList>
    </citation>
    <scope>NUCLEOTIDE SEQUENCE</scope>
    <source>
        <strain evidence="2">CRI-CJ2</strain>
    </source>
</reference>
<name>A0A8K0PER1_9PEZI</name>
<evidence type="ECO:0000313" key="2">
    <source>
        <dbReference type="EMBL" id="KAG8625847.1"/>
    </source>
</evidence>
<dbReference type="AlphaFoldDB" id="A0A8K0PER1"/>
<sequence>MFGTRWVSLLFDKLARDCGVRLICVDRPGFGGSTSVPLELRMNVWLETVPALLERLQVEHVALLTHSAGAVYTLNTLIHHRRFLDPVTPFVGFIAPYVPFTLSGANVTSALSHLPTAMIDGFAGLTTFIRKNVVPSAVWSGSIVSSSAAYLTSRGIDNPEGQVSTTVTPSEQYGFDEEISKLIEKLSTEYQLAENNTGANEEAKLCLRKCDDAAWGDAADYKGCIRRIVAIEATIHQNRGGDGKLKIESYFAASDLLVAKGGQTYFEQCWRDQNTDSAVDFTSTTMPDTDHDSVLADLRKGAVKTIFEQIASLHASGQNQV</sequence>
<dbReference type="OrthoDB" id="294702at2759"/>
<accession>A0A8K0PER1</accession>
<dbReference type="InterPro" id="IPR029058">
    <property type="entry name" value="AB_hydrolase_fold"/>
</dbReference>
<comment type="caution">
    <text evidence="2">The sequence shown here is derived from an EMBL/GenBank/DDBJ whole genome shotgun (WGS) entry which is preliminary data.</text>
</comment>
<evidence type="ECO:0000259" key="1">
    <source>
        <dbReference type="Pfam" id="PF12697"/>
    </source>
</evidence>
<organism evidence="2 3">
    <name type="scientific">Elsinoe batatas</name>
    <dbReference type="NCBI Taxonomy" id="2601811"/>
    <lineage>
        <taxon>Eukaryota</taxon>
        <taxon>Fungi</taxon>
        <taxon>Dikarya</taxon>
        <taxon>Ascomycota</taxon>
        <taxon>Pezizomycotina</taxon>
        <taxon>Dothideomycetes</taxon>
        <taxon>Dothideomycetidae</taxon>
        <taxon>Myriangiales</taxon>
        <taxon>Elsinoaceae</taxon>
        <taxon>Elsinoe</taxon>
    </lineage>
</organism>
<evidence type="ECO:0000313" key="3">
    <source>
        <dbReference type="Proteomes" id="UP000809789"/>
    </source>
</evidence>
<protein>
    <recommendedName>
        <fullName evidence="1">AB hydrolase-1 domain-containing protein</fullName>
    </recommendedName>
</protein>
<dbReference type="Proteomes" id="UP000809789">
    <property type="component" value="Unassembled WGS sequence"/>
</dbReference>
<dbReference type="EMBL" id="JAESVG020000007">
    <property type="protein sequence ID" value="KAG8625847.1"/>
    <property type="molecule type" value="Genomic_DNA"/>
</dbReference>
<dbReference type="InterPro" id="IPR000073">
    <property type="entry name" value="AB_hydrolase_1"/>
</dbReference>
<proteinExistence type="predicted"/>
<feature type="domain" description="AB hydrolase-1" evidence="1">
    <location>
        <begin position="6"/>
        <end position="110"/>
    </location>
</feature>
<dbReference type="Pfam" id="PF12697">
    <property type="entry name" value="Abhydrolase_6"/>
    <property type="match status" value="1"/>
</dbReference>
<keyword evidence="3" id="KW-1185">Reference proteome</keyword>